<evidence type="ECO:0000256" key="1">
    <source>
        <dbReference type="ARBA" id="ARBA00011047"/>
    </source>
</evidence>
<organism evidence="4 5">
    <name type="scientific">Zygotorulaspora mrakii</name>
    <name type="common">Zygosaccharomyces mrakii</name>
    <dbReference type="NCBI Taxonomy" id="42260"/>
    <lineage>
        <taxon>Eukaryota</taxon>
        <taxon>Fungi</taxon>
        <taxon>Dikarya</taxon>
        <taxon>Ascomycota</taxon>
        <taxon>Saccharomycotina</taxon>
        <taxon>Saccharomycetes</taxon>
        <taxon>Saccharomycetales</taxon>
        <taxon>Saccharomycetaceae</taxon>
        <taxon>Zygotorulaspora</taxon>
    </lineage>
</organism>
<name>A0A7H9B4L8_ZYGMR</name>
<proteinExistence type="inferred from homology"/>
<dbReference type="Pfam" id="PF07065">
    <property type="entry name" value="D123"/>
    <property type="match status" value="1"/>
</dbReference>
<dbReference type="PANTHER" id="PTHR15323">
    <property type="entry name" value="D123 PROTEIN"/>
    <property type="match status" value="1"/>
</dbReference>
<dbReference type="EMBL" id="CP058608">
    <property type="protein sequence ID" value="QLG73403.1"/>
    <property type="molecule type" value="Genomic_DNA"/>
</dbReference>
<keyword evidence="2" id="KW-0963">Cytoplasm</keyword>
<keyword evidence="2" id="KW-0067">ATP-binding</keyword>
<dbReference type="RefSeq" id="XP_037145130.1">
    <property type="nucleotide sequence ID" value="XM_037289235.1"/>
</dbReference>
<comment type="subcellular location">
    <subcellularLocation>
        <location evidence="2">Cytoplasm</location>
    </subcellularLocation>
</comment>
<keyword evidence="2" id="KW-0143">Chaperone</keyword>
<keyword evidence="2" id="KW-0547">Nucleotide-binding</keyword>
<keyword evidence="5" id="KW-1185">Reference proteome</keyword>
<dbReference type="GO" id="GO:0005737">
    <property type="term" value="C:cytoplasm"/>
    <property type="evidence" value="ECO:0007669"/>
    <property type="project" value="UniProtKB-SubCell"/>
</dbReference>
<dbReference type="PANTHER" id="PTHR15323:SF6">
    <property type="entry name" value="CELL DIVISION CYCLE PROTEIN 123 HOMOLOG"/>
    <property type="match status" value="1"/>
</dbReference>
<evidence type="ECO:0000256" key="3">
    <source>
        <dbReference type="SAM" id="MobiDB-lite"/>
    </source>
</evidence>
<dbReference type="InterPro" id="IPR009772">
    <property type="entry name" value="CDC123"/>
</dbReference>
<evidence type="ECO:0000256" key="2">
    <source>
        <dbReference type="PIRNR" id="PIRNR007807"/>
    </source>
</evidence>
<feature type="region of interest" description="Disordered" evidence="3">
    <location>
        <begin position="72"/>
        <end position="99"/>
    </location>
</feature>
<gene>
    <name evidence="4" type="ORF">HG535_0E04870</name>
</gene>
<keyword evidence="2" id="KW-0479">Metal-binding</keyword>
<sequence length="360" mass="42070">MVECYTALQEIPVTRDHIEKCSYSNWYPLFKDRVPISRIIRPLPKEFVEYLEQDGIKLAKSDRPSAYTQEIVRDDDNGYSDWDGSEAENDKNDGTDKEDTTCMRDPLVDFSAIHNQIRDIIAEIGPVTPKLNWSAPRDATWILPTNTMKCSEANEIYLLLNASNYIMHDLQYALSECSDVKHGERPQYELVLRKWFDINPALEFRVFIKERQIICISQRDLNHYPFIETDSKDFKRIIEEFVEGEFLTKFSERNCVADVYIPKPYGKLYLIDINPFTRITDPLLFSWNEILTIKPDQSRSFELRYVTKNNIGRFASKEHSENQVPKDVVDATLDPNAIRELTAKWQELLNKQESEESDSD</sequence>
<feature type="compositionally biased region" description="Basic and acidic residues" evidence="3">
    <location>
        <begin position="88"/>
        <end position="99"/>
    </location>
</feature>
<dbReference type="AlphaFoldDB" id="A0A7H9B4L8"/>
<dbReference type="Proteomes" id="UP000509704">
    <property type="component" value="Chromosome 5"/>
</dbReference>
<reference evidence="4 5" key="1">
    <citation type="submission" date="2020-07" db="EMBL/GenBank/DDBJ databases">
        <title>The yeast mating-type switching endonuclease HO is a domesticated member of an unorthodox homing genetic element family.</title>
        <authorList>
            <person name="Coughlan A.Y."/>
            <person name="Lombardi L."/>
            <person name="Braun-Galleani S."/>
            <person name="Martos A.R."/>
            <person name="Galeote V."/>
            <person name="Bigey F."/>
            <person name="Dequin S."/>
            <person name="Byrne K.P."/>
            <person name="Wolfe K.H."/>
        </authorList>
    </citation>
    <scope>NUCLEOTIDE SEQUENCE [LARGE SCALE GENOMIC DNA]</scope>
    <source>
        <strain evidence="4 5">NRRL Y-6702</strain>
    </source>
</reference>
<dbReference type="OrthoDB" id="360540at2759"/>
<dbReference type="PIRSF" id="PIRSF007807">
    <property type="entry name" value="Cdc123"/>
    <property type="match status" value="1"/>
</dbReference>
<protein>
    <recommendedName>
        <fullName evidence="2">Translation initiation factor eIF2 assembly protein</fullName>
    </recommendedName>
</protein>
<dbReference type="GO" id="GO:0005524">
    <property type="term" value="F:ATP binding"/>
    <property type="evidence" value="ECO:0007669"/>
    <property type="project" value="UniProtKB-KW"/>
</dbReference>
<evidence type="ECO:0000313" key="5">
    <source>
        <dbReference type="Proteomes" id="UP000509704"/>
    </source>
</evidence>
<dbReference type="KEGG" id="zmk:HG535_0E04870"/>
<dbReference type="GO" id="GO:0046872">
    <property type="term" value="F:metal ion binding"/>
    <property type="evidence" value="ECO:0007669"/>
    <property type="project" value="UniProtKB-KW"/>
</dbReference>
<comment type="similarity">
    <text evidence="1 2">Belongs to the CDC123 family.</text>
</comment>
<accession>A0A7H9B4L8</accession>
<dbReference type="GeneID" id="59237145"/>
<keyword evidence="2" id="KW-0460">Magnesium</keyword>
<evidence type="ECO:0000313" key="4">
    <source>
        <dbReference type="EMBL" id="QLG73403.1"/>
    </source>
</evidence>